<evidence type="ECO:0000256" key="9">
    <source>
        <dbReference type="ARBA" id="ARBA00023294"/>
    </source>
</evidence>
<keyword evidence="5 10" id="KW-0678">Repressor</keyword>
<sequence>MHQSLLTSKTYKHSIHTLYSSFDSLVVAHNSDTFTPVISLLLPSLYYLGWGVVAARKQGLGAATRMSGVELHHAAPKRRWDEQGSLHPGAATFNHRCGDVGTAAAPAQAPRRKLLTLSAMVDEAAASVVPPVTVVLEGRSICHRVYLDQHTGYKSLAKALRRMFVDFDGADGHGDGGDQDLQLANAVPGYVVAYEDMEDDLLLVGDLNWK</sequence>
<name>A0A426ZFJ2_ENSVE</name>
<evidence type="ECO:0000313" key="12">
    <source>
        <dbReference type="EMBL" id="RRT62739.1"/>
    </source>
</evidence>
<dbReference type="InterPro" id="IPR053793">
    <property type="entry name" value="PB1-like"/>
</dbReference>
<evidence type="ECO:0000256" key="7">
    <source>
        <dbReference type="ARBA" id="ARBA00023163"/>
    </source>
</evidence>
<dbReference type="PANTHER" id="PTHR31734">
    <property type="entry name" value="AUXIN-RESPONSIVE PROTEIN IAA17"/>
    <property type="match status" value="1"/>
</dbReference>
<comment type="caution">
    <text evidence="12">The sequence shown here is derived from an EMBL/GenBank/DDBJ whole genome shotgun (WGS) entry which is preliminary data.</text>
</comment>
<evidence type="ECO:0000256" key="3">
    <source>
        <dbReference type="ARBA" id="ARBA00006728"/>
    </source>
</evidence>
<comment type="function">
    <text evidence="1 10">Aux/IAA proteins are short-lived transcriptional factors that function as repressors of early auxin response genes at low auxin concentrations.</text>
</comment>
<evidence type="ECO:0000256" key="1">
    <source>
        <dbReference type="ARBA" id="ARBA00002159"/>
    </source>
</evidence>
<accession>A0A426ZFJ2</accession>
<evidence type="ECO:0000313" key="13">
    <source>
        <dbReference type="Proteomes" id="UP000287651"/>
    </source>
</evidence>
<dbReference type="Gene3D" id="3.10.20.90">
    <property type="entry name" value="Phosphatidylinositol 3-kinase Catalytic Subunit, Chain A, domain 1"/>
    <property type="match status" value="1"/>
</dbReference>
<comment type="similarity">
    <text evidence="3 10">Belongs to the Aux/IAA family.</text>
</comment>
<comment type="subcellular location">
    <subcellularLocation>
        <location evidence="2 10">Nucleus</location>
    </subcellularLocation>
</comment>
<evidence type="ECO:0000256" key="2">
    <source>
        <dbReference type="ARBA" id="ARBA00004123"/>
    </source>
</evidence>
<dbReference type="InterPro" id="IPR033389">
    <property type="entry name" value="AUX/IAA_dom"/>
</dbReference>
<evidence type="ECO:0000256" key="4">
    <source>
        <dbReference type="ARBA" id="ARBA00011726"/>
    </source>
</evidence>
<dbReference type="Proteomes" id="UP000287651">
    <property type="component" value="Unassembled WGS sequence"/>
</dbReference>
<dbReference type="EMBL" id="AMZH03006873">
    <property type="protein sequence ID" value="RRT62739.1"/>
    <property type="molecule type" value="Genomic_DNA"/>
</dbReference>
<reference evidence="12 13" key="1">
    <citation type="journal article" date="2014" name="Agronomy (Basel)">
        <title>A Draft Genome Sequence for Ensete ventricosum, the Drought-Tolerant Tree Against Hunger.</title>
        <authorList>
            <person name="Harrison J."/>
            <person name="Moore K.A."/>
            <person name="Paszkiewicz K."/>
            <person name="Jones T."/>
            <person name="Grant M."/>
            <person name="Ambacheew D."/>
            <person name="Muzemil S."/>
            <person name="Studholme D.J."/>
        </authorList>
    </citation>
    <scope>NUCLEOTIDE SEQUENCE [LARGE SCALE GENOMIC DNA]</scope>
</reference>
<keyword evidence="6 10" id="KW-0805">Transcription regulation</keyword>
<gene>
    <name evidence="12" type="ORF">B296_00022828</name>
</gene>
<evidence type="ECO:0000259" key="11">
    <source>
        <dbReference type="PROSITE" id="PS51745"/>
    </source>
</evidence>
<dbReference type="InterPro" id="IPR003311">
    <property type="entry name" value="AUX_IAA"/>
</dbReference>
<organism evidence="12 13">
    <name type="scientific">Ensete ventricosum</name>
    <name type="common">Abyssinian banana</name>
    <name type="synonym">Musa ensete</name>
    <dbReference type="NCBI Taxonomy" id="4639"/>
    <lineage>
        <taxon>Eukaryota</taxon>
        <taxon>Viridiplantae</taxon>
        <taxon>Streptophyta</taxon>
        <taxon>Embryophyta</taxon>
        <taxon>Tracheophyta</taxon>
        <taxon>Spermatophyta</taxon>
        <taxon>Magnoliopsida</taxon>
        <taxon>Liliopsida</taxon>
        <taxon>Zingiberales</taxon>
        <taxon>Musaceae</taxon>
        <taxon>Ensete</taxon>
    </lineage>
</organism>
<evidence type="ECO:0000256" key="5">
    <source>
        <dbReference type="ARBA" id="ARBA00022491"/>
    </source>
</evidence>
<proteinExistence type="inferred from homology"/>
<evidence type="ECO:0000256" key="10">
    <source>
        <dbReference type="RuleBase" id="RU004549"/>
    </source>
</evidence>
<dbReference type="GO" id="GO:0005634">
    <property type="term" value="C:nucleus"/>
    <property type="evidence" value="ECO:0007669"/>
    <property type="project" value="UniProtKB-SubCell"/>
</dbReference>
<keyword evidence="8 10" id="KW-0539">Nucleus</keyword>
<dbReference type="AlphaFoldDB" id="A0A426ZFJ2"/>
<evidence type="ECO:0000256" key="8">
    <source>
        <dbReference type="ARBA" id="ARBA00023242"/>
    </source>
</evidence>
<keyword evidence="9 10" id="KW-0927">Auxin signaling pathway</keyword>
<keyword evidence="7 10" id="KW-0804">Transcription</keyword>
<feature type="domain" description="PB1" evidence="11">
    <location>
        <begin position="129"/>
        <end position="210"/>
    </location>
</feature>
<dbReference type="Pfam" id="PF02309">
    <property type="entry name" value="AUX_IAA"/>
    <property type="match status" value="1"/>
</dbReference>
<dbReference type="GO" id="GO:0006355">
    <property type="term" value="P:regulation of DNA-templated transcription"/>
    <property type="evidence" value="ECO:0007669"/>
    <property type="project" value="InterPro"/>
</dbReference>
<dbReference type="PROSITE" id="PS51745">
    <property type="entry name" value="PB1"/>
    <property type="match status" value="1"/>
</dbReference>
<protein>
    <recommendedName>
        <fullName evidence="10">Auxin-responsive protein</fullName>
    </recommendedName>
</protein>
<dbReference type="PANTHER" id="PTHR31734:SF7">
    <property type="entry name" value="AUXIN-RESPONSIVE PROTEIN IAA33"/>
    <property type="match status" value="1"/>
</dbReference>
<evidence type="ECO:0000256" key="6">
    <source>
        <dbReference type="ARBA" id="ARBA00023015"/>
    </source>
</evidence>
<comment type="subunit">
    <text evidence="4 10">Homodimers and heterodimers.</text>
</comment>
<dbReference type="GO" id="GO:0009734">
    <property type="term" value="P:auxin-activated signaling pathway"/>
    <property type="evidence" value="ECO:0007669"/>
    <property type="project" value="UniProtKB-UniRule"/>
</dbReference>